<dbReference type="InterPro" id="IPR003961">
    <property type="entry name" value="FN3_dom"/>
</dbReference>
<dbReference type="PROSITE" id="PS50853">
    <property type="entry name" value="FN3"/>
    <property type="match status" value="2"/>
</dbReference>
<proteinExistence type="predicted"/>
<feature type="domain" description="Fibronectin type-III" evidence="2">
    <location>
        <begin position="124"/>
        <end position="222"/>
    </location>
</feature>
<feature type="domain" description="Fibronectin type-III" evidence="2">
    <location>
        <begin position="234"/>
        <end position="330"/>
    </location>
</feature>
<keyword evidence="1" id="KW-0732">Signal</keyword>
<comment type="caution">
    <text evidence="3">The sequence shown here is derived from an EMBL/GenBank/DDBJ whole genome shotgun (WGS) entry which is preliminary data.</text>
</comment>
<dbReference type="InterPro" id="IPR013783">
    <property type="entry name" value="Ig-like_fold"/>
</dbReference>
<dbReference type="EMBL" id="JABSTR010000010">
    <property type="protein sequence ID" value="KAH9380647.1"/>
    <property type="molecule type" value="Genomic_DNA"/>
</dbReference>
<dbReference type="InterPro" id="IPR036116">
    <property type="entry name" value="FN3_sf"/>
</dbReference>
<accession>A0A9J6H1P7</accession>
<evidence type="ECO:0000313" key="4">
    <source>
        <dbReference type="Proteomes" id="UP000821853"/>
    </source>
</evidence>
<sequence>MWFPAFIAFFFVSCSSLFFPVQKKPAAPQNVSLVKRTTTTLTYVWPISANANRSKVEVRDLNESAVKQDSPKVDCESDNEKQHICNITSLTPGCHYEVSLQNCAEYCGVKRVLHDHTQVSAPSAVRNFKPSIANFVNATFYWAKPEFPNGPIDGYLIEIYNKDTKRTQSCLAGGPAVSHTVDLKEEFTYFSGKIRAYNLNLVEHRTLLGPETTINFESLGEARDLAPRNVFVLTKTDICLHSLGIDPANVKANVFWKAPRIVESPIVAYAIHVITETGYDITIRVDSTITEYPVDIFQCWEVYMVRVEAVFESGESAVSAATVVHVTDEITVSTTLGKREFYSLAPADTTFLYDNLSSNATTSFGVSARTILDVGPTAHSHVNFTFPPAYVTWSRENKGESSVYEESHCQNLHS</sequence>
<reference evidence="3 4" key="1">
    <citation type="journal article" date="2020" name="Cell">
        <title>Large-Scale Comparative Analyses of Tick Genomes Elucidate Their Genetic Diversity and Vector Capacities.</title>
        <authorList>
            <consortium name="Tick Genome and Microbiome Consortium (TIGMIC)"/>
            <person name="Jia N."/>
            <person name="Wang J."/>
            <person name="Shi W."/>
            <person name="Du L."/>
            <person name="Sun Y."/>
            <person name="Zhan W."/>
            <person name="Jiang J.F."/>
            <person name="Wang Q."/>
            <person name="Zhang B."/>
            <person name="Ji P."/>
            <person name="Bell-Sakyi L."/>
            <person name="Cui X.M."/>
            <person name="Yuan T.T."/>
            <person name="Jiang B.G."/>
            <person name="Yang W.F."/>
            <person name="Lam T.T."/>
            <person name="Chang Q.C."/>
            <person name="Ding S.J."/>
            <person name="Wang X.J."/>
            <person name="Zhu J.G."/>
            <person name="Ruan X.D."/>
            <person name="Zhao L."/>
            <person name="Wei J.T."/>
            <person name="Ye R.Z."/>
            <person name="Que T.C."/>
            <person name="Du C.H."/>
            <person name="Zhou Y.H."/>
            <person name="Cheng J.X."/>
            <person name="Dai P.F."/>
            <person name="Guo W.B."/>
            <person name="Han X.H."/>
            <person name="Huang E.J."/>
            <person name="Li L.F."/>
            <person name="Wei W."/>
            <person name="Gao Y.C."/>
            <person name="Liu J.Z."/>
            <person name="Shao H.Z."/>
            <person name="Wang X."/>
            <person name="Wang C.C."/>
            <person name="Yang T.C."/>
            <person name="Huo Q.B."/>
            <person name="Li W."/>
            <person name="Chen H.Y."/>
            <person name="Chen S.E."/>
            <person name="Zhou L.G."/>
            <person name="Ni X.B."/>
            <person name="Tian J.H."/>
            <person name="Sheng Y."/>
            <person name="Liu T."/>
            <person name="Pan Y.S."/>
            <person name="Xia L.Y."/>
            <person name="Li J."/>
            <person name="Zhao F."/>
            <person name="Cao W.C."/>
        </authorList>
    </citation>
    <scope>NUCLEOTIDE SEQUENCE [LARGE SCALE GENOMIC DNA]</scope>
    <source>
        <strain evidence="3">HaeL-2018</strain>
    </source>
</reference>
<dbReference type="OrthoDB" id="6510220at2759"/>
<evidence type="ECO:0000256" key="1">
    <source>
        <dbReference type="SAM" id="SignalP"/>
    </source>
</evidence>
<evidence type="ECO:0000313" key="3">
    <source>
        <dbReference type="EMBL" id="KAH9380647.1"/>
    </source>
</evidence>
<dbReference type="CDD" id="cd00063">
    <property type="entry name" value="FN3"/>
    <property type="match status" value="1"/>
</dbReference>
<name>A0A9J6H1P7_HAELO</name>
<feature type="signal peptide" evidence="1">
    <location>
        <begin position="1"/>
        <end position="16"/>
    </location>
</feature>
<keyword evidence="4" id="KW-1185">Reference proteome</keyword>
<gene>
    <name evidence="3" type="ORF">HPB48_005701</name>
</gene>
<dbReference type="SUPFAM" id="SSF49265">
    <property type="entry name" value="Fibronectin type III"/>
    <property type="match status" value="2"/>
</dbReference>
<dbReference type="VEuPathDB" id="VectorBase:HLOH_047383"/>
<organism evidence="3 4">
    <name type="scientific">Haemaphysalis longicornis</name>
    <name type="common">Bush tick</name>
    <dbReference type="NCBI Taxonomy" id="44386"/>
    <lineage>
        <taxon>Eukaryota</taxon>
        <taxon>Metazoa</taxon>
        <taxon>Ecdysozoa</taxon>
        <taxon>Arthropoda</taxon>
        <taxon>Chelicerata</taxon>
        <taxon>Arachnida</taxon>
        <taxon>Acari</taxon>
        <taxon>Parasitiformes</taxon>
        <taxon>Ixodida</taxon>
        <taxon>Ixodoidea</taxon>
        <taxon>Ixodidae</taxon>
        <taxon>Haemaphysalinae</taxon>
        <taxon>Haemaphysalis</taxon>
    </lineage>
</organism>
<dbReference type="Proteomes" id="UP000821853">
    <property type="component" value="Chromosome 8"/>
</dbReference>
<dbReference type="Gene3D" id="2.60.40.10">
    <property type="entry name" value="Immunoglobulins"/>
    <property type="match status" value="3"/>
</dbReference>
<dbReference type="AlphaFoldDB" id="A0A9J6H1P7"/>
<evidence type="ECO:0000259" key="2">
    <source>
        <dbReference type="PROSITE" id="PS50853"/>
    </source>
</evidence>
<feature type="chain" id="PRO_5039908243" description="Fibronectin type-III domain-containing protein" evidence="1">
    <location>
        <begin position="17"/>
        <end position="414"/>
    </location>
</feature>
<protein>
    <recommendedName>
        <fullName evidence="2">Fibronectin type-III domain-containing protein</fullName>
    </recommendedName>
</protein>